<dbReference type="EMBL" id="CAJRAF010000004">
    <property type="protein sequence ID" value="CAG5017878.1"/>
    <property type="molecule type" value="Genomic_DNA"/>
</dbReference>
<accession>A0A916JH17</accession>
<dbReference type="AlphaFoldDB" id="A0A916JH17"/>
<name>A0A916JH17_9BACT</name>
<protein>
    <submittedName>
        <fullName evidence="1">Uncharacterized protein</fullName>
    </submittedName>
</protein>
<dbReference type="Proteomes" id="UP000680038">
    <property type="component" value="Unassembled WGS sequence"/>
</dbReference>
<keyword evidence="2" id="KW-1185">Reference proteome</keyword>
<reference evidence="1" key="1">
    <citation type="submission" date="2021-04" db="EMBL/GenBank/DDBJ databases">
        <authorList>
            <person name="Rodrigo-Torres L."/>
            <person name="Arahal R. D."/>
            <person name="Lucena T."/>
        </authorList>
    </citation>
    <scope>NUCLEOTIDE SEQUENCE</scope>
    <source>
        <strain evidence="1">CECT 9275</strain>
    </source>
</reference>
<organism evidence="1 2">
    <name type="scientific">Dyadobacter helix</name>
    <dbReference type="NCBI Taxonomy" id="2822344"/>
    <lineage>
        <taxon>Bacteria</taxon>
        <taxon>Pseudomonadati</taxon>
        <taxon>Bacteroidota</taxon>
        <taxon>Cytophagia</taxon>
        <taxon>Cytophagales</taxon>
        <taxon>Spirosomataceae</taxon>
        <taxon>Dyadobacter</taxon>
    </lineage>
</organism>
<proteinExistence type="predicted"/>
<comment type="caution">
    <text evidence="1">The sequence shown here is derived from an EMBL/GenBank/DDBJ whole genome shotgun (WGS) entry which is preliminary data.</text>
</comment>
<evidence type="ECO:0000313" key="1">
    <source>
        <dbReference type="EMBL" id="CAG5017878.1"/>
    </source>
</evidence>
<gene>
    <name evidence="1" type="ORF">DYBT9275_05865</name>
</gene>
<evidence type="ECO:0000313" key="2">
    <source>
        <dbReference type="Proteomes" id="UP000680038"/>
    </source>
</evidence>
<sequence length="67" mass="7813">MRFLPNMILQTQDKGQETPVAEPGLYFRAEKSSSGRYGTATQTVIRNLSDFKEEYLTEYQREFNNCL</sequence>